<feature type="transmembrane region" description="Helical" evidence="6">
    <location>
        <begin position="375"/>
        <end position="393"/>
    </location>
</feature>
<feature type="transmembrane region" description="Helical" evidence="6">
    <location>
        <begin position="131"/>
        <end position="152"/>
    </location>
</feature>
<proteinExistence type="predicted"/>
<organism evidence="8 9">
    <name type="scientific">Conoideocrella luteorostrata</name>
    <dbReference type="NCBI Taxonomy" id="1105319"/>
    <lineage>
        <taxon>Eukaryota</taxon>
        <taxon>Fungi</taxon>
        <taxon>Dikarya</taxon>
        <taxon>Ascomycota</taxon>
        <taxon>Pezizomycotina</taxon>
        <taxon>Sordariomycetes</taxon>
        <taxon>Hypocreomycetidae</taxon>
        <taxon>Hypocreales</taxon>
        <taxon>Clavicipitaceae</taxon>
        <taxon>Conoideocrella</taxon>
    </lineage>
</organism>
<keyword evidence="9" id="KW-1185">Reference proteome</keyword>
<comment type="caution">
    <text evidence="8">The sequence shown here is derived from an EMBL/GenBank/DDBJ whole genome shotgun (WGS) entry which is preliminary data.</text>
</comment>
<feature type="transmembrane region" description="Helical" evidence="6">
    <location>
        <begin position="510"/>
        <end position="531"/>
    </location>
</feature>
<dbReference type="InterPro" id="IPR020846">
    <property type="entry name" value="MFS_dom"/>
</dbReference>
<feature type="transmembrane region" description="Helical" evidence="6">
    <location>
        <begin position="266"/>
        <end position="289"/>
    </location>
</feature>
<evidence type="ECO:0000256" key="1">
    <source>
        <dbReference type="ARBA" id="ARBA00004141"/>
    </source>
</evidence>
<dbReference type="GO" id="GO:0022857">
    <property type="term" value="F:transmembrane transporter activity"/>
    <property type="evidence" value="ECO:0007669"/>
    <property type="project" value="InterPro"/>
</dbReference>
<evidence type="ECO:0000256" key="4">
    <source>
        <dbReference type="ARBA" id="ARBA00023136"/>
    </source>
</evidence>
<feature type="region of interest" description="Disordered" evidence="5">
    <location>
        <begin position="543"/>
        <end position="577"/>
    </location>
</feature>
<gene>
    <name evidence="8" type="ORF">QQS21_007394</name>
</gene>
<evidence type="ECO:0000313" key="9">
    <source>
        <dbReference type="Proteomes" id="UP001251528"/>
    </source>
</evidence>
<evidence type="ECO:0000259" key="7">
    <source>
        <dbReference type="PROSITE" id="PS50850"/>
    </source>
</evidence>
<sequence>MANHPTCSQHSEVGNANDAPIATSSSVGDSHLMTGKKLAIAFTARLLALLLIALDQTILSTALPRIASDFNAFSQQGWVAASFVLTQTTFILFFSQLLRVYPAKYVLIVSVVIFEVGSALCGAAQNVNTLIGGRSVSGVGAAGVLTGILQVMAQATRLEDRPMLFSLFESVFALASIVGPLVGGALTDHVTWRWCFYINLPIGGVSIAAISFLVDAPPPLGSEGYDRSPRTLWRHTTALDWIGAVLSLGAVTSLVLGLQWGGNEKAWKAAEVVVCLVLAPVLTAAFIFWERHMGDKAMVPLAIFKRGRSIYFICFFAIFNRFVYLIFTYYIPIYYQAGRHHSATKSGVDLLPLMLSVVISILVSGQLVSRYGRYWPYLVGGPVVGALGAGLMYTVTTSGSNGAVIGYQILVGICIGTTMQNILFAMQAEFDDTPKLISQATGMVNFCQFLGGTIGLAIAEATFSSELVRNLHNYAPEAPIALIQQSPLLIYSVVPDALVPDVVRAYVKSLSIVFIIGVPANLLSLAFALFISNINIKKKSPTEIEKSVPGVENVTQGQRVGTTSGKPSTEEEKTGSY</sequence>
<feature type="transmembrane region" description="Helical" evidence="6">
    <location>
        <begin position="238"/>
        <end position="260"/>
    </location>
</feature>
<dbReference type="PROSITE" id="PS50850">
    <property type="entry name" value="MFS"/>
    <property type="match status" value="1"/>
</dbReference>
<dbReference type="PANTHER" id="PTHR23501:SF198">
    <property type="entry name" value="AZOLE RESISTANCE PROTEIN 1-RELATED"/>
    <property type="match status" value="1"/>
</dbReference>
<feature type="compositionally biased region" description="Polar residues" evidence="5">
    <location>
        <begin position="553"/>
        <end position="567"/>
    </location>
</feature>
<dbReference type="PRINTS" id="PR01036">
    <property type="entry name" value="TCRTETB"/>
</dbReference>
<feature type="transmembrane region" description="Helical" evidence="6">
    <location>
        <begin position="436"/>
        <end position="459"/>
    </location>
</feature>
<evidence type="ECO:0000256" key="6">
    <source>
        <dbReference type="SAM" id="Phobius"/>
    </source>
</evidence>
<evidence type="ECO:0000313" key="8">
    <source>
        <dbReference type="EMBL" id="KAK2594895.1"/>
    </source>
</evidence>
<keyword evidence="4 6" id="KW-0472">Membrane</keyword>
<feature type="compositionally biased region" description="Basic and acidic residues" evidence="5">
    <location>
        <begin position="568"/>
        <end position="577"/>
    </location>
</feature>
<feature type="transmembrane region" description="Helical" evidence="6">
    <location>
        <begin position="164"/>
        <end position="186"/>
    </location>
</feature>
<dbReference type="Proteomes" id="UP001251528">
    <property type="component" value="Unassembled WGS sequence"/>
</dbReference>
<evidence type="ECO:0000256" key="3">
    <source>
        <dbReference type="ARBA" id="ARBA00022989"/>
    </source>
</evidence>
<dbReference type="SUPFAM" id="SSF103473">
    <property type="entry name" value="MFS general substrate transporter"/>
    <property type="match status" value="1"/>
</dbReference>
<feature type="transmembrane region" description="Helical" evidence="6">
    <location>
        <begin position="38"/>
        <end position="58"/>
    </location>
</feature>
<feature type="transmembrane region" description="Helical" evidence="6">
    <location>
        <begin position="350"/>
        <end position="368"/>
    </location>
</feature>
<dbReference type="CDD" id="cd17502">
    <property type="entry name" value="MFS_Azr1_MDR_like"/>
    <property type="match status" value="1"/>
</dbReference>
<dbReference type="Gene3D" id="1.20.1250.20">
    <property type="entry name" value="MFS general substrate transporter like domains"/>
    <property type="match status" value="1"/>
</dbReference>
<dbReference type="PANTHER" id="PTHR23501">
    <property type="entry name" value="MAJOR FACILITATOR SUPERFAMILY"/>
    <property type="match status" value="1"/>
</dbReference>
<dbReference type="Pfam" id="PF07690">
    <property type="entry name" value="MFS_1"/>
    <property type="match status" value="1"/>
</dbReference>
<accession>A0AAJ0CL67</accession>
<dbReference type="AlphaFoldDB" id="A0AAJ0CL67"/>
<dbReference type="InterPro" id="IPR011701">
    <property type="entry name" value="MFS"/>
</dbReference>
<dbReference type="GO" id="GO:0005886">
    <property type="term" value="C:plasma membrane"/>
    <property type="evidence" value="ECO:0007669"/>
    <property type="project" value="TreeGrafter"/>
</dbReference>
<evidence type="ECO:0000256" key="5">
    <source>
        <dbReference type="SAM" id="MobiDB-lite"/>
    </source>
</evidence>
<dbReference type="EMBL" id="JASWJB010000151">
    <property type="protein sequence ID" value="KAK2594895.1"/>
    <property type="molecule type" value="Genomic_DNA"/>
</dbReference>
<keyword evidence="3 6" id="KW-1133">Transmembrane helix</keyword>
<reference evidence="8" key="1">
    <citation type="submission" date="2023-06" db="EMBL/GenBank/DDBJ databases">
        <title>Conoideocrella luteorostrata (Hypocreales: Clavicipitaceae), a potential biocontrol fungus for elongate hemlock scale in United States Christmas tree production areas.</title>
        <authorList>
            <person name="Barrett H."/>
            <person name="Lovett B."/>
            <person name="Macias A.M."/>
            <person name="Stajich J.E."/>
            <person name="Kasson M.T."/>
        </authorList>
    </citation>
    <scope>NUCLEOTIDE SEQUENCE</scope>
    <source>
        <strain evidence="8">ARSEF 14590</strain>
    </source>
</reference>
<evidence type="ECO:0000256" key="2">
    <source>
        <dbReference type="ARBA" id="ARBA00022692"/>
    </source>
</evidence>
<name>A0AAJ0CL67_9HYPO</name>
<feature type="transmembrane region" description="Helical" evidence="6">
    <location>
        <begin position="105"/>
        <end position="125"/>
    </location>
</feature>
<keyword evidence="2 6" id="KW-0812">Transmembrane</keyword>
<dbReference type="InterPro" id="IPR036259">
    <property type="entry name" value="MFS_trans_sf"/>
</dbReference>
<feature type="transmembrane region" description="Helical" evidence="6">
    <location>
        <begin position="310"/>
        <end position="330"/>
    </location>
</feature>
<protein>
    <recommendedName>
        <fullName evidence="7">Major facilitator superfamily (MFS) profile domain-containing protein</fullName>
    </recommendedName>
</protein>
<feature type="transmembrane region" description="Helical" evidence="6">
    <location>
        <begin position="78"/>
        <end position="98"/>
    </location>
</feature>
<comment type="subcellular location">
    <subcellularLocation>
        <location evidence="1">Membrane</location>
        <topology evidence="1">Multi-pass membrane protein</topology>
    </subcellularLocation>
</comment>
<feature type="transmembrane region" description="Helical" evidence="6">
    <location>
        <begin position="198"/>
        <end position="217"/>
    </location>
</feature>
<feature type="domain" description="Major facilitator superfamily (MFS) profile" evidence="7">
    <location>
        <begin position="41"/>
        <end position="536"/>
    </location>
</feature>
<dbReference type="Gene3D" id="1.20.1720.10">
    <property type="entry name" value="Multidrug resistance protein D"/>
    <property type="match status" value="1"/>
</dbReference>
<feature type="transmembrane region" description="Helical" evidence="6">
    <location>
        <begin position="405"/>
        <end position="424"/>
    </location>
</feature>